<dbReference type="Pfam" id="PF00481">
    <property type="entry name" value="PP2C"/>
    <property type="match status" value="1"/>
</dbReference>
<keyword evidence="8" id="KW-1185">Reference proteome</keyword>
<reference evidence="7 8" key="1">
    <citation type="journal article" date="2018" name="G3 (Bethesda)">
        <title>A High-Quality Reference Genome for the Invasive Mosquitofish Gambusia affinis Using a Chicago Library.</title>
        <authorList>
            <person name="Hoffberg S.L."/>
            <person name="Troendle N.J."/>
            <person name="Glenn T.C."/>
            <person name="Mahmud O."/>
            <person name="Louha S."/>
            <person name="Chalopin D."/>
            <person name="Bennetzen J.L."/>
            <person name="Mauricio R."/>
        </authorList>
    </citation>
    <scope>NUCLEOTIDE SEQUENCE [LARGE SCALE GENOMIC DNA]</scope>
    <source>
        <strain evidence="7">NE01/NJP1002.9</strain>
        <tissue evidence="7">Muscle</tissue>
    </source>
</reference>
<dbReference type="EMBL" id="NHOQ01002915">
    <property type="protein sequence ID" value="PWA13876.1"/>
    <property type="molecule type" value="Genomic_DNA"/>
</dbReference>
<dbReference type="GO" id="GO:0005739">
    <property type="term" value="C:mitochondrion"/>
    <property type="evidence" value="ECO:0007669"/>
    <property type="project" value="TreeGrafter"/>
</dbReference>
<dbReference type="InterPro" id="IPR001932">
    <property type="entry name" value="PPM-type_phosphatase-like_dom"/>
</dbReference>
<feature type="compositionally biased region" description="Polar residues" evidence="5">
    <location>
        <begin position="23"/>
        <end position="32"/>
    </location>
</feature>
<dbReference type="Proteomes" id="UP000250572">
    <property type="component" value="Unassembled WGS sequence"/>
</dbReference>
<dbReference type="PANTHER" id="PTHR13832:SF779">
    <property type="entry name" value="SI:CH211-15P9.2 PROTEIN"/>
    <property type="match status" value="1"/>
</dbReference>
<accession>A0A315UPB5</accession>
<feature type="domain" description="PPM-type phosphatase" evidence="6">
    <location>
        <begin position="202"/>
        <end position="632"/>
    </location>
</feature>
<evidence type="ECO:0000256" key="3">
    <source>
        <dbReference type="ARBA" id="ARBA00022912"/>
    </source>
</evidence>
<keyword evidence="2 4" id="KW-0378">Hydrolase</keyword>
<dbReference type="SUPFAM" id="SSF81606">
    <property type="entry name" value="PP2C-like"/>
    <property type="match status" value="1"/>
</dbReference>
<dbReference type="PANTHER" id="PTHR13832">
    <property type="entry name" value="PROTEIN PHOSPHATASE 2C"/>
    <property type="match status" value="1"/>
</dbReference>
<proteinExistence type="inferred from homology"/>
<dbReference type="GO" id="GO:0046872">
    <property type="term" value="F:metal ion binding"/>
    <property type="evidence" value="ECO:0007669"/>
    <property type="project" value="UniProtKB-KW"/>
</dbReference>
<dbReference type="GO" id="GO:0004741">
    <property type="term" value="F:[pyruvate dehydrogenase (acetyl-transferring)]-phosphatase activity"/>
    <property type="evidence" value="ECO:0007669"/>
    <property type="project" value="TreeGrafter"/>
</dbReference>
<evidence type="ECO:0000313" key="8">
    <source>
        <dbReference type="Proteomes" id="UP000250572"/>
    </source>
</evidence>
<protein>
    <recommendedName>
        <fullName evidence="6">PPM-type phosphatase domain-containing protein</fullName>
    </recommendedName>
</protein>
<dbReference type="InterPro" id="IPR036457">
    <property type="entry name" value="PPM-type-like_dom_sf"/>
</dbReference>
<comment type="caution">
    <text evidence="7">The sequence shown here is derived from an EMBL/GenBank/DDBJ whole genome shotgun (WGS) entry which is preliminary data.</text>
</comment>
<dbReference type="CDD" id="cd00143">
    <property type="entry name" value="PP2Cc"/>
    <property type="match status" value="1"/>
</dbReference>
<dbReference type="PROSITE" id="PS01032">
    <property type="entry name" value="PPM_1"/>
    <property type="match status" value="1"/>
</dbReference>
<organism evidence="7 8">
    <name type="scientific">Gambusia affinis</name>
    <name type="common">Western mosquitofish</name>
    <name type="synonym">Heterandria affinis</name>
    <dbReference type="NCBI Taxonomy" id="33528"/>
    <lineage>
        <taxon>Eukaryota</taxon>
        <taxon>Metazoa</taxon>
        <taxon>Chordata</taxon>
        <taxon>Craniata</taxon>
        <taxon>Vertebrata</taxon>
        <taxon>Euteleostomi</taxon>
        <taxon>Actinopterygii</taxon>
        <taxon>Neopterygii</taxon>
        <taxon>Teleostei</taxon>
        <taxon>Neoteleostei</taxon>
        <taxon>Acanthomorphata</taxon>
        <taxon>Ovalentaria</taxon>
        <taxon>Atherinomorphae</taxon>
        <taxon>Cyprinodontiformes</taxon>
        <taxon>Poeciliidae</taxon>
        <taxon>Poeciliinae</taxon>
        <taxon>Gambusia</taxon>
    </lineage>
</organism>
<dbReference type="AlphaFoldDB" id="A0A315UPB5"/>
<dbReference type="Gene3D" id="3.60.40.10">
    <property type="entry name" value="PPM-type phosphatase domain"/>
    <property type="match status" value="1"/>
</dbReference>
<keyword evidence="3 4" id="KW-0904">Protein phosphatase</keyword>
<feature type="region of interest" description="Disordered" evidence="5">
    <location>
        <begin position="1"/>
        <end position="32"/>
    </location>
</feature>
<name>A0A315UPB5_GAMAF</name>
<comment type="similarity">
    <text evidence="4">Belongs to the PP2C family.</text>
</comment>
<dbReference type="InterPro" id="IPR015655">
    <property type="entry name" value="PP2C"/>
</dbReference>
<evidence type="ECO:0000313" key="7">
    <source>
        <dbReference type="EMBL" id="PWA13876.1"/>
    </source>
</evidence>
<sequence length="635" mass="71148">MLKKDHVTSHTCHPNGSEPELHSPSSAGPLSSADGWNQSVPSLKASLIRFSLFMYDCRQSHLNKWFLVQSHIDLGFLIFRFLLSSLNFIPVSAAVYGPIVTPWQMSSSHESMLGVLLVLEAIMLRRSGAKTRRCWLEIRQSRYLSFAPAPPELHRLHYPASTRSRLCQAGQETGQLSDQINRILKANEHSHIRPRGPASHGVLGFHSNTLPSNHPSEDRRSSATCLLGRGGVLFGVFDGHAGPSCAQAISQRLFYYFTVAMLPLRTLQELDRAVEEDRAVPPLLEWHKHPQDHSSPDGGAISFHSLRNYWQERLREDEKEDNEDDGRVTSALMDAFRRLDYDVSVEAQVHLSLSSPRRVSIPGEGFCLSSPLRVALSGSTACVVHVSNGVLHVANLGDSRAVLGVQEGDGRWSALSLTNDHTARNPEEVQRILREHPVSERKTVVRHDRLLGLLLPFRAFGNVRFKWSPEMLSRLYDTRPDVLSAVSESVRTLPPHYLTPPYLSAQPEVTRHLMKPVDKFLVLATDGLWELMHRQTVVQLVGDHVAGLQQQRPIVPSADTTLGSLQRLLLERRGRVLSVMEDQNVATHLLRHALGDDGYGSVDQNRLARMLSLPADLARRYRDDITITVIHLNDL</sequence>
<dbReference type="STRING" id="33528.ENSGAFP00000028967"/>
<keyword evidence="1" id="KW-0479">Metal-binding</keyword>
<dbReference type="PROSITE" id="PS51746">
    <property type="entry name" value="PPM_2"/>
    <property type="match status" value="1"/>
</dbReference>
<evidence type="ECO:0000256" key="4">
    <source>
        <dbReference type="RuleBase" id="RU003465"/>
    </source>
</evidence>
<evidence type="ECO:0000256" key="2">
    <source>
        <dbReference type="ARBA" id="ARBA00022801"/>
    </source>
</evidence>
<evidence type="ECO:0000259" key="6">
    <source>
        <dbReference type="PROSITE" id="PS51746"/>
    </source>
</evidence>
<dbReference type="SMART" id="SM00332">
    <property type="entry name" value="PP2Cc"/>
    <property type="match status" value="1"/>
</dbReference>
<dbReference type="InterPro" id="IPR000222">
    <property type="entry name" value="PP2C_BS"/>
</dbReference>
<evidence type="ECO:0000256" key="5">
    <source>
        <dbReference type="SAM" id="MobiDB-lite"/>
    </source>
</evidence>
<gene>
    <name evidence="7" type="ORF">CCH79_00019184</name>
</gene>
<evidence type="ECO:0000256" key="1">
    <source>
        <dbReference type="ARBA" id="ARBA00022723"/>
    </source>
</evidence>